<dbReference type="GO" id="GO:0016757">
    <property type="term" value="F:glycosyltransferase activity"/>
    <property type="evidence" value="ECO:0007669"/>
    <property type="project" value="UniProtKB-KW"/>
</dbReference>
<evidence type="ECO:0000313" key="6">
    <source>
        <dbReference type="EMBL" id="SMO68154.1"/>
    </source>
</evidence>
<keyword evidence="4" id="KW-0472">Membrane</keyword>
<keyword evidence="2" id="KW-0328">Glycosyltransferase</keyword>
<dbReference type="PANTHER" id="PTHR43630">
    <property type="entry name" value="POLY-BETA-1,6-N-ACETYL-D-GLUCOSAMINE SYNTHASE"/>
    <property type="match status" value="1"/>
</dbReference>
<evidence type="ECO:0000256" key="1">
    <source>
        <dbReference type="ARBA" id="ARBA00006739"/>
    </source>
</evidence>
<dbReference type="Proteomes" id="UP000315971">
    <property type="component" value="Unassembled WGS sequence"/>
</dbReference>
<proteinExistence type="inferred from homology"/>
<dbReference type="EMBL" id="FXSZ01000006">
    <property type="protein sequence ID" value="SMO68154.1"/>
    <property type="molecule type" value="Genomic_DNA"/>
</dbReference>
<gene>
    <name evidence="6" type="ORF">SAMN06265350_10679</name>
</gene>
<dbReference type="SUPFAM" id="SSF53448">
    <property type="entry name" value="Nucleotide-diphospho-sugar transferases"/>
    <property type="match status" value="1"/>
</dbReference>
<accession>A0A521D8X2</accession>
<feature type="transmembrane region" description="Helical" evidence="4">
    <location>
        <begin position="348"/>
        <end position="366"/>
    </location>
</feature>
<keyword evidence="4" id="KW-1133">Transmembrane helix</keyword>
<sequence>MPNLFTPTSIILLTVLAGAFIVNCAYLFFLYKKFAFNFPASTFYAEKQEPVSIVLCARNESENLRKFLPSLFKQDYPQFEVVVVNDCSFDDSEAVLEAFAEQYSNLKIVNLVEHEKYRHGKKFALTLGIKAAKYDLLLMTDADCEPVSEHWIASMQRNFTNETEIVLGYSPYAKTKGFLNSFIRFETFVTALNYFSFALVGKPYMGVGRNLAYRKELFFRNKGFAKHMHLLSGDDDLFVNENATKVNTRVEFDNVSQMVSEPKTTFKEYWTQKRRHQSVGKFYKPYHKRMLTMRILSVLLFYAVLITMIVLRTNFEIALSLFGLYLIFLTITYRFAMKKLNVGGIWPMAFFYELIHNLFLVFVTLFKLSPAKVKWK</sequence>
<keyword evidence="3 6" id="KW-0808">Transferase</keyword>
<dbReference type="Pfam" id="PF00535">
    <property type="entry name" value="Glycos_transf_2"/>
    <property type="match status" value="1"/>
</dbReference>
<evidence type="ECO:0000256" key="4">
    <source>
        <dbReference type="SAM" id="Phobius"/>
    </source>
</evidence>
<dbReference type="AlphaFoldDB" id="A0A521D8X2"/>
<keyword evidence="4" id="KW-0812">Transmembrane</keyword>
<reference evidence="6 7" key="1">
    <citation type="submission" date="2017-05" db="EMBL/GenBank/DDBJ databases">
        <authorList>
            <person name="Varghese N."/>
            <person name="Submissions S."/>
        </authorList>
    </citation>
    <scope>NUCLEOTIDE SEQUENCE [LARGE SCALE GENOMIC DNA]</scope>
    <source>
        <strain evidence="6 7">DSM 21342</strain>
    </source>
</reference>
<comment type="similarity">
    <text evidence="1">Belongs to the glycosyltransferase 2 family.</text>
</comment>
<dbReference type="InterPro" id="IPR001173">
    <property type="entry name" value="Glyco_trans_2-like"/>
</dbReference>
<feature type="transmembrane region" description="Helical" evidence="4">
    <location>
        <begin position="6"/>
        <end position="31"/>
    </location>
</feature>
<feature type="transmembrane region" description="Helical" evidence="4">
    <location>
        <begin position="291"/>
        <end position="311"/>
    </location>
</feature>
<protein>
    <submittedName>
        <fullName evidence="6">Glycosyltransferase, catalytic subunit of cellulose synthase and poly-beta-1,6-N-acetylglucosamine synthase</fullName>
    </submittedName>
</protein>
<dbReference type="InterPro" id="IPR029044">
    <property type="entry name" value="Nucleotide-diphossugar_trans"/>
</dbReference>
<evidence type="ECO:0000313" key="7">
    <source>
        <dbReference type="Proteomes" id="UP000315971"/>
    </source>
</evidence>
<feature type="transmembrane region" description="Helical" evidence="4">
    <location>
        <begin position="317"/>
        <end position="336"/>
    </location>
</feature>
<evidence type="ECO:0000256" key="2">
    <source>
        <dbReference type="ARBA" id="ARBA00022676"/>
    </source>
</evidence>
<dbReference type="PANTHER" id="PTHR43630:SF1">
    <property type="entry name" value="POLY-BETA-1,6-N-ACETYL-D-GLUCOSAMINE SYNTHASE"/>
    <property type="match status" value="1"/>
</dbReference>
<dbReference type="OrthoDB" id="9800276at2"/>
<dbReference type="RefSeq" id="WP_142604017.1">
    <property type="nucleotide sequence ID" value="NZ_FXSZ01000006.1"/>
</dbReference>
<keyword evidence="7" id="KW-1185">Reference proteome</keyword>
<evidence type="ECO:0000259" key="5">
    <source>
        <dbReference type="Pfam" id="PF00535"/>
    </source>
</evidence>
<evidence type="ECO:0000256" key="3">
    <source>
        <dbReference type="ARBA" id="ARBA00022679"/>
    </source>
</evidence>
<dbReference type="Gene3D" id="3.90.550.10">
    <property type="entry name" value="Spore Coat Polysaccharide Biosynthesis Protein SpsA, Chain A"/>
    <property type="match status" value="1"/>
</dbReference>
<name>A0A521D8X2_9SPHI</name>
<feature type="domain" description="Glycosyltransferase 2-like" evidence="5">
    <location>
        <begin position="52"/>
        <end position="184"/>
    </location>
</feature>
<organism evidence="6 7">
    <name type="scientific">Solitalea koreensis</name>
    <dbReference type="NCBI Taxonomy" id="543615"/>
    <lineage>
        <taxon>Bacteria</taxon>
        <taxon>Pseudomonadati</taxon>
        <taxon>Bacteroidota</taxon>
        <taxon>Sphingobacteriia</taxon>
        <taxon>Sphingobacteriales</taxon>
        <taxon>Sphingobacteriaceae</taxon>
        <taxon>Solitalea</taxon>
    </lineage>
</organism>